<dbReference type="GO" id="GO:0005886">
    <property type="term" value="C:plasma membrane"/>
    <property type="evidence" value="ECO:0007669"/>
    <property type="project" value="UniProtKB-SubCell"/>
</dbReference>
<evidence type="ECO:0000313" key="8">
    <source>
        <dbReference type="EMBL" id="GAI65773.1"/>
    </source>
</evidence>
<comment type="caution">
    <text evidence="8">The sequence shown here is derived from an EMBL/GenBank/DDBJ whole genome shotgun (WGS) entry which is preliminary data.</text>
</comment>
<dbReference type="PANTHER" id="PTHR30250">
    <property type="entry name" value="PST FAMILY PREDICTED COLANIC ACID TRANSPORTER"/>
    <property type="match status" value="1"/>
</dbReference>
<feature type="transmembrane region" description="Helical" evidence="7">
    <location>
        <begin position="77"/>
        <end position="98"/>
    </location>
</feature>
<dbReference type="EMBL" id="BARV01043734">
    <property type="protein sequence ID" value="GAI65773.1"/>
    <property type="molecule type" value="Genomic_DNA"/>
</dbReference>
<comment type="subcellular location">
    <subcellularLocation>
        <location evidence="1">Cell membrane</location>
        <topology evidence="1">Multi-pass membrane protein</topology>
    </subcellularLocation>
</comment>
<feature type="non-terminal residue" evidence="8">
    <location>
        <position position="102"/>
    </location>
</feature>
<feature type="transmembrane region" description="Helical" evidence="7">
    <location>
        <begin position="37"/>
        <end position="56"/>
    </location>
</feature>
<organism evidence="8">
    <name type="scientific">marine sediment metagenome</name>
    <dbReference type="NCBI Taxonomy" id="412755"/>
    <lineage>
        <taxon>unclassified sequences</taxon>
        <taxon>metagenomes</taxon>
        <taxon>ecological metagenomes</taxon>
    </lineage>
</organism>
<accession>X1QC07</accession>
<evidence type="ECO:0000256" key="6">
    <source>
        <dbReference type="ARBA" id="ARBA00023136"/>
    </source>
</evidence>
<evidence type="ECO:0000256" key="2">
    <source>
        <dbReference type="ARBA" id="ARBA00007430"/>
    </source>
</evidence>
<keyword evidence="4 7" id="KW-0812">Transmembrane</keyword>
<keyword evidence="6 7" id="KW-0472">Membrane</keyword>
<protein>
    <recommendedName>
        <fullName evidence="9">Polysaccharide biosynthesis protein C-terminal domain-containing protein</fullName>
    </recommendedName>
</protein>
<evidence type="ECO:0000256" key="1">
    <source>
        <dbReference type="ARBA" id="ARBA00004651"/>
    </source>
</evidence>
<dbReference type="InterPro" id="IPR050833">
    <property type="entry name" value="Poly_Biosynth_Transport"/>
</dbReference>
<sequence>MLYPVRNLTGVVSSILHPVMAEYQDKSSVIYTVYLKILKLLLLIGIPMSIFLFFSAKEVILILFGNNWVQSISVFRVLALSVWLQMLLSTTGSIFQVAGRTD</sequence>
<evidence type="ECO:0000256" key="5">
    <source>
        <dbReference type="ARBA" id="ARBA00022989"/>
    </source>
</evidence>
<reference evidence="8" key="1">
    <citation type="journal article" date="2014" name="Front. Microbiol.">
        <title>High frequency of phylogenetically diverse reductive dehalogenase-homologous genes in deep subseafloor sedimentary metagenomes.</title>
        <authorList>
            <person name="Kawai M."/>
            <person name="Futagami T."/>
            <person name="Toyoda A."/>
            <person name="Takaki Y."/>
            <person name="Nishi S."/>
            <person name="Hori S."/>
            <person name="Arai W."/>
            <person name="Tsubouchi T."/>
            <person name="Morono Y."/>
            <person name="Uchiyama I."/>
            <person name="Ito T."/>
            <person name="Fujiyama A."/>
            <person name="Inagaki F."/>
            <person name="Takami H."/>
        </authorList>
    </citation>
    <scope>NUCLEOTIDE SEQUENCE</scope>
    <source>
        <strain evidence="8">Expedition CK06-06</strain>
    </source>
</reference>
<proteinExistence type="inferred from homology"/>
<dbReference type="Pfam" id="PF13440">
    <property type="entry name" value="Polysacc_synt_3"/>
    <property type="match status" value="1"/>
</dbReference>
<keyword evidence="5 7" id="KW-1133">Transmembrane helix</keyword>
<evidence type="ECO:0008006" key="9">
    <source>
        <dbReference type="Google" id="ProtNLM"/>
    </source>
</evidence>
<evidence type="ECO:0000256" key="7">
    <source>
        <dbReference type="SAM" id="Phobius"/>
    </source>
</evidence>
<gene>
    <name evidence="8" type="ORF">S06H3_65126</name>
</gene>
<evidence type="ECO:0000256" key="3">
    <source>
        <dbReference type="ARBA" id="ARBA00022475"/>
    </source>
</evidence>
<dbReference type="AlphaFoldDB" id="X1QC07"/>
<keyword evidence="3" id="KW-1003">Cell membrane</keyword>
<name>X1QC07_9ZZZZ</name>
<dbReference type="PANTHER" id="PTHR30250:SF10">
    <property type="entry name" value="LIPOPOLYSACCHARIDE BIOSYNTHESIS PROTEIN WZXC"/>
    <property type="match status" value="1"/>
</dbReference>
<comment type="similarity">
    <text evidence="2">Belongs to the polysaccharide synthase family.</text>
</comment>
<evidence type="ECO:0000256" key="4">
    <source>
        <dbReference type="ARBA" id="ARBA00022692"/>
    </source>
</evidence>